<reference evidence="1 2" key="1">
    <citation type="submission" date="2020-04" db="EMBL/GenBank/DDBJ databases">
        <title>Genome-Wide Identification of 5-Methylcytosine Sites in Bacterial Genomes By High-Throughput Sequencing of MspJI Restriction Fragments.</title>
        <authorList>
            <person name="Wu V."/>
        </authorList>
    </citation>
    <scope>NUCLEOTIDE SEQUENCE [LARGE SCALE GENOMIC DNA]</scope>
    <source>
        <strain evidence="1 2">S2</strain>
    </source>
</reference>
<reference evidence="1 2" key="2">
    <citation type="submission" date="2020-04" db="EMBL/GenBank/DDBJ databases">
        <authorList>
            <person name="Fomenkov A."/>
            <person name="Anton B.P."/>
            <person name="Roberts R.J."/>
        </authorList>
    </citation>
    <scope>NUCLEOTIDE SEQUENCE [LARGE SCALE GENOMIC DNA]</scope>
    <source>
        <strain evidence="1 2">S2</strain>
    </source>
</reference>
<dbReference type="EMBL" id="CP051128">
    <property type="protein sequence ID" value="QIZ07240.1"/>
    <property type="molecule type" value="Genomic_DNA"/>
</dbReference>
<name>A0A6H1P0X9_PRIMG</name>
<organism evidence="1 2">
    <name type="scientific">Priestia megaterium</name>
    <name type="common">Bacillus megaterium</name>
    <dbReference type="NCBI Taxonomy" id="1404"/>
    <lineage>
        <taxon>Bacteria</taxon>
        <taxon>Bacillati</taxon>
        <taxon>Bacillota</taxon>
        <taxon>Bacilli</taxon>
        <taxon>Bacillales</taxon>
        <taxon>Bacillaceae</taxon>
        <taxon>Priestia</taxon>
    </lineage>
</organism>
<dbReference type="Proteomes" id="UP000501868">
    <property type="component" value="Chromosome"/>
</dbReference>
<accession>A0A6H1P0X9</accession>
<protein>
    <submittedName>
        <fullName evidence="1">Uncharacterized protein</fullName>
    </submittedName>
</protein>
<proteinExistence type="predicted"/>
<sequence>MKSRRKTPPRIPTEEFSIEFGDVNGTKLYDILQVSQKEKKNNKKK</sequence>
<gene>
    <name evidence="1" type="ORF">HFZ78_11420</name>
</gene>
<evidence type="ECO:0000313" key="1">
    <source>
        <dbReference type="EMBL" id="QIZ07240.1"/>
    </source>
</evidence>
<evidence type="ECO:0000313" key="2">
    <source>
        <dbReference type="Proteomes" id="UP000501868"/>
    </source>
</evidence>
<dbReference type="AlphaFoldDB" id="A0A6H1P0X9"/>